<dbReference type="RefSeq" id="WP_163171311.1">
    <property type="nucleotide sequence ID" value="NZ_CP044463.1"/>
</dbReference>
<dbReference type="AlphaFoldDB" id="A0AAE6WW53"/>
<organism evidence="2 3">
    <name type="scientific">Acinetobacter schindleri</name>
    <dbReference type="NCBI Taxonomy" id="108981"/>
    <lineage>
        <taxon>Bacteria</taxon>
        <taxon>Pseudomonadati</taxon>
        <taxon>Pseudomonadota</taxon>
        <taxon>Gammaproteobacteria</taxon>
        <taxon>Moraxellales</taxon>
        <taxon>Moraxellaceae</taxon>
        <taxon>Acinetobacter</taxon>
    </lineage>
</organism>
<dbReference type="Proteomes" id="UP000503505">
    <property type="component" value="Chromosome"/>
</dbReference>
<name>A0AAE6WW53_9GAMM</name>
<dbReference type="Pfam" id="PF09565">
    <property type="entry name" value="RE_NgoFVII"/>
    <property type="match status" value="1"/>
</dbReference>
<feature type="domain" description="Restriction endonuclease type II NgoFVII N-terminal" evidence="1">
    <location>
        <begin position="23"/>
        <end position="166"/>
    </location>
</feature>
<sequence length="436" mass="51200">MEIFSTKYFDEKSGVQKLSKNCLYTEVKNAKKISIVSAYYSNIFLEDLFDNVNKSKRKYCQINLIFNSFSGQKLNEQIVDLKNLLEKLNNNGYSKIKIYLNRNSPIFHAKLYFVENLQSSTWFAGSANASIAGFSTNEEFLIKSKIKIKSIKKYIEDVINDSIAIDQIILDEVKESSLVGFFRNGSIYFKARNQLSFTFSELNLPSHIEEKLANTDKPRNTNSGKAWGAYNLRLSLNLSNEDEEKNIVNLKPFTIETCYGYWIPNCYIQYIENEIDSRSNRSEDEFKEILKIMEHRGEDSIILDYKNYIHDIVEILEKNKIEFPIDESYLTERYKKFINRIKKILSDEKKLKKLCRPYIITGMPEIWLDDACFVAFKESFFDYVESYLNNKKIPKIIRILQEEFALDLNDTCDLETSFEDYFLSGNFWSDDVWETN</sequence>
<evidence type="ECO:0000313" key="3">
    <source>
        <dbReference type="Proteomes" id="UP000503505"/>
    </source>
</evidence>
<dbReference type="EMBL" id="CP044463">
    <property type="protein sequence ID" value="QIC67202.1"/>
    <property type="molecule type" value="Genomic_DNA"/>
</dbReference>
<evidence type="ECO:0000259" key="1">
    <source>
        <dbReference type="Pfam" id="PF09565"/>
    </source>
</evidence>
<protein>
    <recommendedName>
        <fullName evidence="1">Restriction endonuclease type II NgoFVII N-terminal domain-containing protein</fullName>
    </recommendedName>
</protein>
<reference evidence="2 3" key="1">
    <citation type="submission" date="2019-09" db="EMBL/GenBank/DDBJ databases">
        <title>Non-baumannii Acinetobacter spp. carrying blaNDM-1 isolated in China.</title>
        <authorList>
            <person name="Cui C."/>
            <person name="Chen C."/>
            <person name="Sun J."/>
            <person name="Liu Y."/>
        </authorList>
    </citation>
    <scope>NUCLEOTIDE SEQUENCE [LARGE SCALE GENOMIC DNA]</scope>
    <source>
        <strain evidence="2 3">HZE23-1</strain>
    </source>
</reference>
<evidence type="ECO:0000313" key="2">
    <source>
        <dbReference type="EMBL" id="QIC67202.1"/>
    </source>
</evidence>
<dbReference type="CDD" id="cd09117">
    <property type="entry name" value="PLDc_Bfil_DEXD_like"/>
    <property type="match status" value="1"/>
</dbReference>
<accession>A0AAE6WW53</accession>
<dbReference type="Gene3D" id="3.30.870.10">
    <property type="entry name" value="Endonuclease Chain A"/>
    <property type="match status" value="1"/>
</dbReference>
<dbReference type="InterPro" id="IPR019065">
    <property type="entry name" value="RE_NgoFVII_N"/>
</dbReference>
<gene>
    <name evidence="2" type="ORF">FSC10_07385</name>
</gene>
<proteinExistence type="predicted"/>